<proteinExistence type="predicted"/>
<evidence type="ECO:0000313" key="2">
    <source>
        <dbReference type="Proteomes" id="UP001234297"/>
    </source>
</evidence>
<reference evidence="1 2" key="1">
    <citation type="journal article" date="2022" name="Hortic Res">
        <title>A haplotype resolved chromosomal level avocado genome allows analysis of novel avocado genes.</title>
        <authorList>
            <person name="Nath O."/>
            <person name="Fletcher S.J."/>
            <person name="Hayward A."/>
            <person name="Shaw L.M."/>
            <person name="Masouleh A.K."/>
            <person name="Furtado A."/>
            <person name="Henry R.J."/>
            <person name="Mitter N."/>
        </authorList>
    </citation>
    <scope>NUCLEOTIDE SEQUENCE [LARGE SCALE GENOMIC DNA]</scope>
    <source>
        <strain evidence="2">cv. Hass</strain>
    </source>
</reference>
<comment type="caution">
    <text evidence="1">The sequence shown here is derived from an EMBL/GenBank/DDBJ whole genome shotgun (WGS) entry which is preliminary data.</text>
</comment>
<evidence type="ECO:0000313" key="1">
    <source>
        <dbReference type="EMBL" id="KAJ8622136.1"/>
    </source>
</evidence>
<gene>
    <name evidence="1" type="ORF">MRB53_030665</name>
</gene>
<dbReference type="Proteomes" id="UP001234297">
    <property type="component" value="Chromosome 10"/>
</dbReference>
<keyword evidence="2" id="KW-1185">Reference proteome</keyword>
<dbReference type="EMBL" id="CM056818">
    <property type="protein sequence ID" value="KAJ8622136.1"/>
    <property type="molecule type" value="Genomic_DNA"/>
</dbReference>
<organism evidence="1 2">
    <name type="scientific">Persea americana</name>
    <name type="common">Avocado</name>
    <dbReference type="NCBI Taxonomy" id="3435"/>
    <lineage>
        <taxon>Eukaryota</taxon>
        <taxon>Viridiplantae</taxon>
        <taxon>Streptophyta</taxon>
        <taxon>Embryophyta</taxon>
        <taxon>Tracheophyta</taxon>
        <taxon>Spermatophyta</taxon>
        <taxon>Magnoliopsida</taxon>
        <taxon>Magnoliidae</taxon>
        <taxon>Laurales</taxon>
        <taxon>Lauraceae</taxon>
        <taxon>Persea</taxon>
    </lineage>
</organism>
<protein>
    <submittedName>
        <fullName evidence="1">Uncharacterized protein</fullName>
    </submittedName>
</protein>
<sequence>MTGLIQKSHETCLGILSEVSTKGDVNIRSKQRPQRNALGCGTSHHLCMSHQPIHLIGHFSLLMLCLRRPPSMPIMTLHLNMKPAKWLARLGQLPLHDGESTV</sequence>
<name>A0ACC2KLU0_PERAE</name>
<accession>A0ACC2KLU0</accession>